<reference evidence="3" key="1">
    <citation type="journal article" date="2020" name="Front. Microbiol.">
        <title>Gene regulatory networks of Penicillium echinulatum 2HH and Penicillium oxalicum 114-2 inferred by a computational biology approach.</title>
        <authorList>
            <person name="Lenz A.R."/>
            <person name="Galan-Vasquez E."/>
            <person name="Balbinot E."/>
            <person name="De Abreu F.P."/>
            <person name="De Oliveira N.S."/>
            <person name="Da Rosa L.O."/>
            <person name="De Avila E Silva S."/>
            <person name="Camassola M."/>
            <person name="Dillon A.J.P."/>
            <person name="Perez-Rueda E."/>
        </authorList>
    </citation>
    <scope>NUCLEOTIDE SEQUENCE</scope>
    <source>
        <strain evidence="3">S1M29</strain>
    </source>
</reference>
<dbReference type="PANTHER" id="PTHR14187:SF5">
    <property type="entry name" value="HEAT SHOCK 70 KDA PROTEIN 12A"/>
    <property type="match status" value="1"/>
</dbReference>
<dbReference type="Proteomes" id="UP000631181">
    <property type="component" value="Unassembled WGS sequence"/>
</dbReference>
<comment type="caution">
    <text evidence="3">The sequence shown here is derived from an EMBL/GenBank/DDBJ whole genome shotgun (WGS) entry which is preliminary data.</text>
</comment>
<evidence type="ECO:0000256" key="1">
    <source>
        <dbReference type="ARBA" id="ARBA00022741"/>
    </source>
</evidence>
<dbReference type="InterPro" id="IPR043129">
    <property type="entry name" value="ATPase_NBD"/>
</dbReference>
<evidence type="ECO:0000313" key="4">
    <source>
        <dbReference type="Proteomes" id="UP000631181"/>
    </source>
</evidence>
<sequence length="505" mass="56723">MTDIQGKPKIIIGIDYGITYSGVAWALQDSSSDVEVIEKWPGGGNATSHKVPSVLVYKDKNLHWGYQVNNAPEAIHGVKLLLDDQERYFFSPSITAAETLKNMGKDAIGAAGDYVQKLVDHAKSVLHHRFGSALEGIDLQFFMTVPAIWSDKAKDATMQIACRAGIAQEDLYLISEPEAAAVCAIQTIQPNNLTKDDCIIVCDAGGGTVDLITYRITQTDPLRLAEVTEGTGDVCGSMALDHHFETFIRQKIGESKYSHLSDKAKWIAMSRWQDYIKPNFEGPDEIDDFVDVGYGTIPIPGASDDLEAGLQNGVLNIKSHEVEGIFQPVVKRVQELITEQQMEVEKSGNLLKVLQPQNAWSAIVRNAVHRGLDGCQIDNRKSRYHYGTSCTTPYCESVHSDRVKFWDPFEEKWVVDGWMQWFIGKGDDIAENKPIKLVFYRTVDVKAALRKSYRFKDELKFCLAEDTPRYSNSTMPPRLRPVPNSKGAFRDTRKFQRHKILLYRV</sequence>
<proteinExistence type="predicted"/>
<accession>A0A8J8WKX9</accession>
<organism evidence="3 4">
    <name type="scientific">Penicillium ucsense</name>
    <dbReference type="NCBI Taxonomy" id="2839758"/>
    <lineage>
        <taxon>Eukaryota</taxon>
        <taxon>Fungi</taxon>
        <taxon>Dikarya</taxon>
        <taxon>Ascomycota</taxon>
        <taxon>Pezizomycotina</taxon>
        <taxon>Eurotiomycetes</taxon>
        <taxon>Eurotiomycetidae</taxon>
        <taxon>Eurotiales</taxon>
        <taxon>Aspergillaceae</taxon>
        <taxon>Penicillium</taxon>
    </lineage>
</organism>
<dbReference type="EMBL" id="WIWV01000027">
    <property type="protein sequence ID" value="KAF7717397.1"/>
    <property type="molecule type" value="Genomic_DNA"/>
</dbReference>
<keyword evidence="4" id="KW-1185">Reference proteome</keyword>
<name>A0A8J8WKX9_9EURO</name>
<dbReference type="CDD" id="cd10170">
    <property type="entry name" value="ASKHA_NBD_HSP70"/>
    <property type="match status" value="1"/>
</dbReference>
<dbReference type="AlphaFoldDB" id="A0A8J8WKX9"/>
<dbReference type="PANTHER" id="PTHR14187">
    <property type="entry name" value="ALPHA KINASE/ELONGATION FACTOR 2 KINASE"/>
    <property type="match status" value="1"/>
</dbReference>
<evidence type="ECO:0000256" key="2">
    <source>
        <dbReference type="ARBA" id="ARBA00022840"/>
    </source>
</evidence>
<dbReference type="GO" id="GO:0005524">
    <property type="term" value="F:ATP binding"/>
    <property type="evidence" value="ECO:0007669"/>
    <property type="project" value="UniProtKB-KW"/>
</dbReference>
<gene>
    <name evidence="3" type="ORF">PECM_004214</name>
</gene>
<dbReference type="GO" id="GO:0140662">
    <property type="term" value="F:ATP-dependent protein folding chaperone"/>
    <property type="evidence" value="ECO:0007669"/>
    <property type="project" value="InterPro"/>
</dbReference>
<dbReference type="InterPro" id="IPR013126">
    <property type="entry name" value="Hsp_70_fam"/>
</dbReference>
<evidence type="ECO:0000313" key="3">
    <source>
        <dbReference type="EMBL" id="KAF7717397.1"/>
    </source>
</evidence>
<keyword evidence="2" id="KW-0067">ATP-binding</keyword>
<keyword evidence="1" id="KW-0547">Nucleotide-binding</keyword>
<protein>
    <submittedName>
        <fullName evidence="3">Uncharacterized protein</fullName>
    </submittedName>
</protein>
<dbReference type="Pfam" id="PF00012">
    <property type="entry name" value="HSP70"/>
    <property type="match status" value="1"/>
</dbReference>
<dbReference type="Gene3D" id="3.30.420.40">
    <property type="match status" value="1"/>
</dbReference>
<dbReference type="SUPFAM" id="SSF53067">
    <property type="entry name" value="Actin-like ATPase domain"/>
    <property type="match status" value="2"/>
</dbReference>
<dbReference type="OrthoDB" id="2963168at2759"/>